<sequence>MHSLRSSVLRRSLTPSLRSYATGPKPSSTDLPVAPPHNSLPFAAPSAFEDKDTTKGSGLGQVKMPDMERVERGSLRAEEEVGRVPTAPDTYRTSSSSPDSDSLPSNPMPSISTAAHPSTMPGGGPISNVTGEDVLADSETSSSADGGHGQGKGKDSRDRPLNEQEKQGLYVLAGIVVGGLGLSTITAPRRKHE</sequence>
<evidence type="ECO:0000313" key="2">
    <source>
        <dbReference type="EMBL" id="CDR42521.1"/>
    </source>
</evidence>
<proteinExistence type="predicted"/>
<feature type="region of interest" description="Disordered" evidence="1">
    <location>
        <begin position="1"/>
        <end position="165"/>
    </location>
</feature>
<name>A0A061B4H3_RHOTO</name>
<dbReference type="EMBL" id="LK052942">
    <property type="protein sequence ID" value="CDR42521.1"/>
    <property type="molecule type" value="Genomic_DNA"/>
</dbReference>
<dbReference type="OrthoDB" id="2529500at2759"/>
<reference evidence="2" key="1">
    <citation type="journal article" date="2014" name="Genome Announc.">
        <title>Draft genome sequence of Rhodosporidium toruloides CECT1137, an oleaginous yeast of biotechnological interest.</title>
        <authorList>
            <person name="Morin N."/>
            <person name="Calcas X."/>
            <person name="Devillers H."/>
            <person name="Durrens P."/>
            <person name="Sherman D.J."/>
            <person name="Nicaud J.-M."/>
            <person name="Neuveglise C."/>
        </authorList>
    </citation>
    <scope>NUCLEOTIDE SEQUENCE</scope>
    <source>
        <strain evidence="2">CECT1137</strain>
    </source>
</reference>
<feature type="compositionally biased region" description="Low complexity" evidence="1">
    <location>
        <begin position="1"/>
        <end position="19"/>
    </location>
</feature>
<organism evidence="2">
    <name type="scientific">Rhodotorula toruloides</name>
    <name type="common">Yeast</name>
    <name type="synonym">Rhodosporidium toruloides</name>
    <dbReference type="NCBI Taxonomy" id="5286"/>
    <lineage>
        <taxon>Eukaryota</taxon>
        <taxon>Fungi</taxon>
        <taxon>Dikarya</taxon>
        <taxon>Basidiomycota</taxon>
        <taxon>Pucciniomycotina</taxon>
        <taxon>Microbotryomycetes</taxon>
        <taxon>Sporidiobolales</taxon>
        <taxon>Sporidiobolaceae</taxon>
        <taxon>Rhodotorula</taxon>
    </lineage>
</organism>
<feature type="compositionally biased region" description="Basic and acidic residues" evidence="1">
    <location>
        <begin position="65"/>
        <end position="82"/>
    </location>
</feature>
<protein>
    <submittedName>
        <fullName evidence="2">RHTO0S07e00364g1_1</fullName>
    </submittedName>
</protein>
<accession>A0A061B4H3</accession>
<feature type="compositionally biased region" description="Low complexity" evidence="1">
    <location>
        <begin position="94"/>
        <end position="110"/>
    </location>
</feature>
<feature type="compositionally biased region" description="Basic and acidic residues" evidence="1">
    <location>
        <begin position="152"/>
        <end position="165"/>
    </location>
</feature>
<evidence type="ECO:0000256" key="1">
    <source>
        <dbReference type="SAM" id="MobiDB-lite"/>
    </source>
</evidence>
<dbReference type="AlphaFoldDB" id="A0A061B4H3"/>
<gene>
    <name evidence="2" type="ORF">RHTO0S_07e00364g</name>
</gene>